<keyword evidence="2" id="KW-1185">Reference proteome</keyword>
<dbReference type="Proteomes" id="UP000828390">
    <property type="component" value="Unassembled WGS sequence"/>
</dbReference>
<dbReference type="AlphaFoldDB" id="A0A9D4RY09"/>
<dbReference type="EMBL" id="JAIWYP010000001">
    <property type="protein sequence ID" value="KAH3885391.1"/>
    <property type="molecule type" value="Genomic_DNA"/>
</dbReference>
<sequence length="63" mass="7512">MRAYANRVAVYTSRPIKVYEDICYQSNCRYEPPHPRARGQMLTEYLYINEPPHPRARGHMLTE</sequence>
<protein>
    <submittedName>
        <fullName evidence="1">Uncharacterized protein</fullName>
    </submittedName>
</protein>
<evidence type="ECO:0000313" key="1">
    <source>
        <dbReference type="EMBL" id="KAH3885391.1"/>
    </source>
</evidence>
<accession>A0A9D4RY09</accession>
<reference evidence="1" key="1">
    <citation type="journal article" date="2019" name="bioRxiv">
        <title>The Genome of the Zebra Mussel, Dreissena polymorpha: A Resource for Invasive Species Research.</title>
        <authorList>
            <person name="McCartney M.A."/>
            <person name="Auch B."/>
            <person name="Kono T."/>
            <person name="Mallez S."/>
            <person name="Zhang Y."/>
            <person name="Obille A."/>
            <person name="Becker A."/>
            <person name="Abrahante J.E."/>
            <person name="Garbe J."/>
            <person name="Badalamenti J.P."/>
            <person name="Herman A."/>
            <person name="Mangelson H."/>
            <person name="Liachko I."/>
            <person name="Sullivan S."/>
            <person name="Sone E.D."/>
            <person name="Koren S."/>
            <person name="Silverstein K.A.T."/>
            <person name="Beckman K.B."/>
            <person name="Gohl D.M."/>
        </authorList>
    </citation>
    <scope>NUCLEOTIDE SEQUENCE</scope>
    <source>
        <strain evidence="1">Duluth1</strain>
        <tissue evidence="1">Whole animal</tissue>
    </source>
</reference>
<proteinExistence type="predicted"/>
<name>A0A9D4RY09_DREPO</name>
<gene>
    <name evidence="1" type="ORF">DPMN_009384</name>
</gene>
<comment type="caution">
    <text evidence="1">The sequence shown here is derived from an EMBL/GenBank/DDBJ whole genome shotgun (WGS) entry which is preliminary data.</text>
</comment>
<evidence type="ECO:0000313" key="2">
    <source>
        <dbReference type="Proteomes" id="UP000828390"/>
    </source>
</evidence>
<reference evidence="1" key="2">
    <citation type="submission" date="2020-11" db="EMBL/GenBank/DDBJ databases">
        <authorList>
            <person name="McCartney M.A."/>
            <person name="Auch B."/>
            <person name="Kono T."/>
            <person name="Mallez S."/>
            <person name="Becker A."/>
            <person name="Gohl D.M."/>
            <person name="Silverstein K.A.T."/>
            <person name="Koren S."/>
            <person name="Bechman K.B."/>
            <person name="Herman A."/>
            <person name="Abrahante J.E."/>
            <person name="Garbe J."/>
        </authorList>
    </citation>
    <scope>NUCLEOTIDE SEQUENCE</scope>
    <source>
        <strain evidence="1">Duluth1</strain>
        <tissue evidence="1">Whole animal</tissue>
    </source>
</reference>
<organism evidence="1 2">
    <name type="scientific">Dreissena polymorpha</name>
    <name type="common">Zebra mussel</name>
    <name type="synonym">Mytilus polymorpha</name>
    <dbReference type="NCBI Taxonomy" id="45954"/>
    <lineage>
        <taxon>Eukaryota</taxon>
        <taxon>Metazoa</taxon>
        <taxon>Spiralia</taxon>
        <taxon>Lophotrochozoa</taxon>
        <taxon>Mollusca</taxon>
        <taxon>Bivalvia</taxon>
        <taxon>Autobranchia</taxon>
        <taxon>Heteroconchia</taxon>
        <taxon>Euheterodonta</taxon>
        <taxon>Imparidentia</taxon>
        <taxon>Neoheterodontei</taxon>
        <taxon>Myida</taxon>
        <taxon>Dreissenoidea</taxon>
        <taxon>Dreissenidae</taxon>
        <taxon>Dreissena</taxon>
    </lineage>
</organism>